<sequence>MKSQLDHVSVLKQANVYFDGKCVSHTVITANGDKKTLGVILPSSLTFNTNAAEVMEITSGICRVRLLGQQIWTKYSAGDRFEVAANSRFDIEVVETLNYVCHFV</sequence>
<gene>
    <name evidence="3" type="primary">ppnP</name>
    <name evidence="4" type="ORF">GEV47_12980</name>
</gene>
<dbReference type="EMBL" id="WINI01000007">
    <property type="protein sequence ID" value="MQR01588.1"/>
    <property type="molecule type" value="Genomic_DNA"/>
</dbReference>
<dbReference type="RefSeq" id="WP_153235198.1">
    <property type="nucleotide sequence ID" value="NZ_WINI01000007.1"/>
</dbReference>
<comment type="caution">
    <text evidence="4">The sequence shown here is derived from an EMBL/GenBank/DDBJ whole genome shotgun (WGS) entry which is preliminary data.</text>
</comment>
<accession>A0A843YVR4</accession>
<comment type="catalytic activity">
    <reaction evidence="3">
        <text>xanthosine + phosphate = alpha-D-ribose 1-phosphate + xanthine</text>
        <dbReference type="Rhea" id="RHEA:27638"/>
        <dbReference type="ChEBI" id="CHEBI:17712"/>
        <dbReference type="ChEBI" id="CHEBI:18107"/>
        <dbReference type="ChEBI" id="CHEBI:43474"/>
        <dbReference type="ChEBI" id="CHEBI:57720"/>
        <dbReference type="EC" id="2.4.2.1"/>
    </reaction>
</comment>
<comment type="catalytic activity">
    <reaction evidence="3">
        <text>inosine + phosphate = alpha-D-ribose 1-phosphate + hypoxanthine</text>
        <dbReference type="Rhea" id="RHEA:27646"/>
        <dbReference type="ChEBI" id="CHEBI:17368"/>
        <dbReference type="ChEBI" id="CHEBI:17596"/>
        <dbReference type="ChEBI" id="CHEBI:43474"/>
        <dbReference type="ChEBI" id="CHEBI:57720"/>
        <dbReference type="EC" id="2.4.2.1"/>
    </reaction>
</comment>
<keyword evidence="2 3" id="KW-0808">Transferase</keyword>
<dbReference type="AlphaFoldDB" id="A0A843YVR4"/>
<dbReference type="PANTHER" id="PTHR36540:SF1">
    <property type="entry name" value="PYRIMIDINE_PURINE NUCLEOSIDE PHOSPHORYLASE"/>
    <property type="match status" value="1"/>
</dbReference>
<dbReference type="HAMAP" id="MF_01537">
    <property type="entry name" value="Nucleos_phosphorylase_PpnP"/>
    <property type="match status" value="1"/>
</dbReference>
<comment type="catalytic activity">
    <reaction evidence="3">
        <text>thymidine + phosphate = 2-deoxy-alpha-D-ribose 1-phosphate + thymine</text>
        <dbReference type="Rhea" id="RHEA:16037"/>
        <dbReference type="ChEBI" id="CHEBI:17748"/>
        <dbReference type="ChEBI" id="CHEBI:17821"/>
        <dbReference type="ChEBI" id="CHEBI:43474"/>
        <dbReference type="ChEBI" id="CHEBI:57259"/>
        <dbReference type="EC" id="2.4.2.2"/>
    </reaction>
</comment>
<evidence type="ECO:0000256" key="3">
    <source>
        <dbReference type="HAMAP-Rule" id="MF_01537"/>
    </source>
</evidence>
<dbReference type="OrthoDB" id="9793848at2"/>
<dbReference type="EC" id="2.4.2.1" evidence="3"/>
<dbReference type="GO" id="GO:0016154">
    <property type="term" value="F:pyrimidine-nucleoside phosphorylase activity"/>
    <property type="evidence" value="ECO:0007669"/>
    <property type="project" value="UniProtKB-UniRule"/>
</dbReference>
<comment type="function">
    <text evidence="3">Catalyzes the phosphorolysis of diverse nucleosides, yielding D-ribose 1-phosphate and the respective free bases. Can use uridine, adenosine, guanosine, cytidine, thymidine, inosine and xanthosine as substrates. Also catalyzes the reverse reactions.</text>
</comment>
<name>A0A843YVR4_9BURK</name>
<evidence type="ECO:0000313" key="5">
    <source>
        <dbReference type="Proteomes" id="UP000451565"/>
    </source>
</evidence>
<comment type="catalytic activity">
    <reaction evidence="3">
        <text>guanosine + phosphate = alpha-D-ribose 1-phosphate + guanine</text>
        <dbReference type="Rhea" id="RHEA:13233"/>
        <dbReference type="ChEBI" id="CHEBI:16235"/>
        <dbReference type="ChEBI" id="CHEBI:16750"/>
        <dbReference type="ChEBI" id="CHEBI:43474"/>
        <dbReference type="ChEBI" id="CHEBI:57720"/>
        <dbReference type="EC" id="2.4.2.1"/>
    </reaction>
</comment>
<evidence type="ECO:0000313" key="4">
    <source>
        <dbReference type="EMBL" id="MQR01588.1"/>
    </source>
</evidence>
<dbReference type="InterPro" id="IPR009664">
    <property type="entry name" value="Ppnp"/>
</dbReference>
<keyword evidence="5" id="KW-1185">Reference proteome</keyword>
<reference evidence="4 5" key="1">
    <citation type="submission" date="2019-10" db="EMBL/GenBank/DDBJ databases">
        <title>Glaciimonas soli sp. nov., a psychrophilic bacterium isolated from the forest soil of a high elevation mountain in Taiwan.</title>
        <authorList>
            <person name="Wang L.-T."/>
            <person name="Shieh W.Y."/>
        </authorList>
    </citation>
    <scope>NUCLEOTIDE SEQUENCE [LARGE SCALE GENOMIC DNA]</scope>
    <source>
        <strain evidence="4 5">GS1</strain>
    </source>
</reference>
<organism evidence="4 5">
    <name type="scientific">Glaciimonas soli</name>
    <dbReference type="NCBI Taxonomy" id="2590999"/>
    <lineage>
        <taxon>Bacteria</taxon>
        <taxon>Pseudomonadati</taxon>
        <taxon>Pseudomonadota</taxon>
        <taxon>Betaproteobacteria</taxon>
        <taxon>Burkholderiales</taxon>
        <taxon>Oxalobacteraceae</taxon>
        <taxon>Glaciimonas</taxon>
    </lineage>
</organism>
<comment type="catalytic activity">
    <reaction evidence="3">
        <text>cytidine + phosphate = cytosine + alpha-D-ribose 1-phosphate</text>
        <dbReference type="Rhea" id="RHEA:52540"/>
        <dbReference type="ChEBI" id="CHEBI:16040"/>
        <dbReference type="ChEBI" id="CHEBI:17562"/>
        <dbReference type="ChEBI" id="CHEBI:43474"/>
        <dbReference type="ChEBI" id="CHEBI:57720"/>
        <dbReference type="EC" id="2.4.2.2"/>
    </reaction>
</comment>
<dbReference type="EC" id="2.4.2.2" evidence="3"/>
<dbReference type="PANTHER" id="PTHR36540">
    <property type="entry name" value="PYRIMIDINE/PURINE NUCLEOSIDE PHOSPHORYLASE"/>
    <property type="match status" value="1"/>
</dbReference>
<keyword evidence="1 3" id="KW-0328">Glycosyltransferase</keyword>
<dbReference type="CDD" id="cd20296">
    <property type="entry name" value="cupin_PpnP-like"/>
    <property type="match status" value="1"/>
</dbReference>
<dbReference type="GO" id="GO:0004731">
    <property type="term" value="F:purine-nucleoside phosphorylase activity"/>
    <property type="evidence" value="ECO:0007669"/>
    <property type="project" value="UniProtKB-UniRule"/>
</dbReference>
<dbReference type="Pfam" id="PF06865">
    <property type="entry name" value="Ppnp"/>
    <property type="match status" value="1"/>
</dbReference>
<comment type="catalytic activity">
    <reaction evidence="3">
        <text>adenosine + phosphate = alpha-D-ribose 1-phosphate + adenine</text>
        <dbReference type="Rhea" id="RHEA:27642"/>
        <dbReference type="ChEBI" id="CHEBI:16335"/>
        <dbReference type="ChEBI" id="CHEBI:16708"/>
        <dbReference type="ChEBI" id="CHEBI:43474"/>
        <dbReference type="ChEBI" id="CHEBI:57720"/>
        <dbReference type="EC" id="2.4.2.1"/>
    </reaction>
</comment>
<dbReference type="Gene3D" id="2.60.120.10">
    <property type="entry name" value="Jelly Rolls"/>
    <property type="match status" value="1"/>
</dbReference>
<comment type="similarity">
    <text evidence="3">Belongs to the nucleoside phosphorylase PpnP family.</text>
</comment>
<evidence type="ECO:0000256" key="2">
    <source>
        <dbReference type="ARBA" id="ARBA00022679"/>
    </source>
</evidence>
<dbReference type="InterPro" id="IPR014710">
    <property type="entry name" value="RmlC-like_jellyroll"/>
</dbReference>
<dbReference type="SUPFAM" id="SSF51182">
    <property type="entry name" value="RmlC-like cupins"/>
    <property type="match status" value="1"/>
</dbReference>
<dbReference type="Proteomes" id="UP000451565">
    <property type="component" value="Unassembled WGS sequence"/>
</dbReference>
<dbReference type="GO" id="GO:0005829">
    <property type="term" value="C:cytosol"/>
    <property type="evidence" value="ECO:0007669"/>
    <property type="project" value="TreeGrafter"/>
</dbReference>
<dbReference type="InterPro" id="IPR011051">
    <property type="entry name" value="RmlC_Cupin_sf"/>
</dbReference>
<comment type="catalytic activity">
    <reaction evidence="3">
        <text>uridine + phosphate = alpha-D-ribose 1-phosphate + uracil</text>
        <dbReference type="Rhea" id="RHEA:24388"/>
        <dbReference type="ChEBI" id="CHEBI:16704"/>
        <dbReference type="ChEBI" id="CHEBI:17568"/>
        <dbReference type="ChEBI" id="CHEBI:43474"/>
        <dbReference type="ChEBI" id="CHEBI:57720"/>
        <dbReference type="EC" id="2.4.2.2"/>
    </reaction>
</comment>
<comment type="catalytic activity">
    <reaction evidence="3">
        <text>a purine D-ribonucleoside + phosphate = a purine nucleobase + alpha-D-ribose 1-phosphate</text>
        <dbReference type="Rhea" id="RHEA:19805"/>
        <dbReference type="ChEBI" id="CHEBI:26386"/>
        <dbReference type="ChEBI" id="CHEBI:43474"/>
        <dbReference type="ChEBI" id="CHEBI:57720"/>
        <dbReference type="ChEBI" id="CHEBI:142355"/>
        <dbReference type="EC" id="2.4.2.1"/>
    </reaction>
</comment>
<protein>
    <recommendedName>
        <fullName evidence="3">Pyrimidine/purine nucleoside phosphorylase</fullName>
        <ecNumber evidence="3">2.4.2.1</ecNumber>
        <ecNumber evidence="3">2.4.2.2</ecNumber>
    </recommendedName>
    <alternativeName>
        <fullName evidence="3">Adenosine phosphorylase</fullName>
    </alternativeName>
    <alternativeName>
        <fullName evidence="3">Cytidine phosphorylase</fullName>
    </alternativeName>
    <alternativeName>
        <fullName evidence="3">Guanosine phosphorylase</fullName>
    </alternativeName>
    <alternativeName>
        <fullName evidence="3">Inosine phosphorylase</fullName>
    </alternativeName>
    <alternativeName>
        <fullName evidence="3">Thymidine phosphorylase</fullName>
    </alternativeName>
    <alternativeName>
        <fullName evidence="3">Uridine phosphorylase</fullName>
    </alternativeName>
    <alternativeName>
        <fullName evidence="3">Xanthosine phosphorylase</fullName>
    </alternativeName>
</protein>
<proteinExistence type="inferred from homology"/>
<evidence type="ECO:0000256" key="1">
    <source>
        <dbReference type="ARBA" id="ARBA00022676"/>
    </source>
</evidence>